<feature type="region of interest" description="Disordered" evidence="1">
    <location>
        <begin position="215"/>
        <end position="249"/>
    </location>
</feature>
<feature type="compositionally biased region" description="Polar residues" evidence="1">
    <location>
        <begin position="86"/>
        <end position="100"/>
    </location>
</feature>
<dbReference type="VEuPathDB" id="PlasmoDB:PVPAM_080039600"/>
<organism evidence="2 3">
    <name type="scientific">Plasmodium vivax</name>
    <name type="common">malaria parasite P. vivax</name>
    <dbReference type="NCBI Taxonomy" id="5855"/>
    <lineage>
        <taxon>Eukaryota</taxon>
        <taxon>Sar</taxon>
        <taxon>Alveolata</taxon>
        <taxon>Apicomplexa</taxon>
        <taxon>Aconoidasida</taxon>
        <taxon>Haemosporida</taxon>
        <taxon>Plasmodiidae</taxon>
        <taxon>Plasmodium</taxon>
        <taxon>Plasmodium (Plasmodium)</taxon>
    </lineage>
</organism>
<accession>A0A564ZU28</accession>
<feature type="compositionally biased region" description="Basic and acidic residues" evidence="1">
    <location>
        <begin position="138"/>
        <end position="147"/>
    </location>
</feature>
<protein>
    <submittedName>
        <fullName evidence="2">Uncharacterized protein</fullName>
    </submittedName>
</protein>
<feature type="compositionally biased region" description="Basic and acidic residues" evidence="1">
    <location>
        <begin position="101"/>
        <end position="120"/>
    </location>
</feature>
<reference evidence="3" key="1">
    <citation type="submission" date="2016-07" db="EMBL/GenBank/DDBJ databases">
        <authorList>
            <consortium name="Pathogen Informatics"/>
        </authorList>
    </citation>
    <scope>NUCLEOTIDE SEQUENCE [LARGE SCALE GENOMIC DNA]</scope>
</reference>
<dbReference type="VEuPathDB" id="PlasmoDB:PVW1_080032900"/>
<feature type="compositionally biased region" description="Basic and acidic residues" evidence="1">
    <location>
        <begin position="215"/>
        <end position="227"/>
    </location>
</feature>
<dbReference type="AlphaFoldDB" id="A0A564ZU28"/>
<evidence type="ECO:0000313" key="3">
    <source>
        <dbReference type="Proteomes" id="UP000220605"/>
    </source>
</evidence>
<gene>
    <name evidence="2" type="ORF">PVP01_0827200</name>
</gene>
<dbReference type="OrthoDB" id="385062at2759"/>
<feature type="region of interest" description="Disordered" evidence="1">
    <location>
        <begin position="1"/>
        <end position="203"/>
    </location>
</feature>
<dbReference type="Proteomes" id="UP000220605">
    <property type="component" value="Chromosome 8"/>
</dbReference>
<sequence length="329" mass="36186">MQSGKEIDQAAGDESILPNGEEGNAEGGAPSESCAVESPLGESHGELSVEAYRGAAKGEAHRETAKGEAHRETAKEAANERAVTPPRNNAASREGSTNSDAPKEGDTHKWAVQEKGERQPSVESSEGEGEVIPAGDKAVGENGKEDPPLSGPHLSDAPLSDAPLSDAPLSDASFSEAFFDQASQFQKAPEDPKGKSQSHLADLYKEMKKREHLFLSHFDHTGDDSKPTEVANSWEEERKEKKGKGSIPQIDFTSMEAISQFLLHEDTSDNEEPPIERQLREHIQQFTQEQKKNNKKIKMNRYYLSVGSYQNTLPPSLRQSIFKEYRKNF</sequence>
<evidence type="ECO:0000313" key="2">
    <source>
        <dbReference type="EMBL" id="VUZ95417.1"/>
    </source>
</evidence>
<evidence type="ECO:0000256" key="1">
    <source>
        <dbReference type="SAM" id="MobiDB-lite"/>
    </source>
</evidence>
<dbReference type="VEuPathDB" id="PlasmoDB:PVX_119745"/>
<feature type="compositionally biased region" description="Low complexity" evidence="1">
    <location>
        <begin position="18"/>
        <end position="33"/>
    </location>
</feature>
<dbReference type="EMBL" id="LT635619">
    <property type="protein sequence ID" value="VUZ95417.1"/>
    <property type="molecule type" value="Genomic_DNA"/>
</dbReference>
<dbReference type="VEuPathDB" id="PlasmoDB:PVP01_0827200"/>
<feature type="compositionally biased region" description="Basic and acidic residues" evidence="1">
    <location>
        <begin position="56"/>
        <end position="79"/>
    </location>
</feature>
<name>A0A564ZU28_PLAVI</name>
<proteinExistence type="predicted"/>